<dbReference type="EMBL" id="RXIL01000134">
    <property type="protein sequence ID" value="RZN67505.1"/>
    <property type="molecule type" value="Genomic_DNA"/>
</dbReference>
<evidence type="ECO:0000313" key="2">
    <source>
        <dbReference type="Proteomes" id="UP000320766"/>
    </source>
</evidence>
<name>A0A520KV09_9EURY</name>
<protein>
    <recommendedName>
        <fullName evidence="3">Endonuclease</fullName>
    </recommendedName>
</protein>
<evidence type="ECO:0008006" key="3">
    <source>
        <dbReference type="Google" id="ProtNLM"/>
    </source>
</evidence>
<dbReference type="AlphaFoldDB" id="A0A520KV09"/>
<evidence type="ECO:0000313" key="1">
    <source>
        <dbReference type="EMBL" id="RZN67505.1"/>
    </source>
</evidence>
<sequence>MNRIDRLLSLFPLYSKDLGIDLVEPSGRSKWFLASILFGARISEKIASNTYRWFDRCGVNTAEKIVSVGWNELVKILDDGGYVRYDFSTATKLLNIMEVLKEEYGSLDGLYDQSSDTNDLERRLKEFKGIGAVTTHIFLREMRGIWDVNPDVPDKVKEIAGNLDIDLNVEGEKLARIETALVKLNLRYCKKKRCVKCPVKEFCREGK</sequence>
<organism evidence="1 2">
    <name type="scientific">Candidatus Methanolliviera hydrocarbonicum</name>
    <dbReference type="NCBI Taxonomy" id="2491085"/>
    <lineage>
        <taxon>Archaea</taxon>
        <taxon>Methanobacteriati</taxon>
        <taxon>Methanobacteriota</taxon>
        <taxon>Candidatus Methanoliparia</taxon>
        <taxon>Candidatus Methanoliparales</taxon>
        <taxon>Candidatus Methanollivieraceae</taxon>
        <taxon>Candidatus Methanolliviera</taxon>
    </lineage>
</organism>
<dbReference type="SUPFAM" id="SSF48150">
    <property type="entry name" value="DNA-glycosylase"/>
    <property type="match status" value="1"/>
</dbReference>
<comment type="caution">
    <text evidence="1">The sequence shown here is derived from an EMBL/GenBank/DDBJ whole genome shotgun (WGS) entry which is preliminary data.</text>
</comment>
<dbReference type="GO" id="GO:0003824">
    <property type="term" value="F:catalytic activity"/>
    <property type="evidence" value="ECO:0007669"/>
    <property type="project" value="InterPro"/>
</dbReference>
<proteinExistence type="predicted"/>
<reference evidence="1 2" key="1">
    <citation type="journal article" date="2019" name="Nat. Microbiol.">
        <title>Wide diversity of methane and short-chain alkane metabolisms in uncultured archaea.</title>
        <authorList>
            <person name="Borrel G."/>
            <person name="Adam P.S."/>
            <person name="McKay L.J."/>
            <person name="Chen L.X."/>
            <person name="Sierra-Garcia I.N."/>
            <person name="Sieber C.M."/>
            <person name="Letourneur Q."/>
            <person name="Ghozlane A."/>
            <person name="Andersen G.L."/>
            <person name="Li W.J."/>
            <person name="Hallam S.J."/>
            <person name="Muyzer G."/>
            <person name="de Oliveira V.M."/>
            <person name="Inskeep W.P."/>
            <person name="Banfield J.F."/>
            <person name="Gribaldo S."/>
        </authorList>
    </citation>
    <scope>NUCLEOTIDE SEQUENCE [LARGE SCALE GENOMIC DNA]</scope>
    <source>
        <strain evidence="1">NM1b</strain>
    </source>
</reference>
<dbReference type="Proteomes" id="UP000320766">
    <property type="component" value="Unassembled WGS sequence"/>
</dbReference>
<dbReference type="GO" id="GO:0006281">
    <property type="term" value="P:DNA repair"/>
    <property type="evidence" value="ECO:0007669"/>
    <property type="project" value="InterPro"/>
</dbReference>
<accession>A0A520KV09</accession>
<dbReference type="InterPro" id="IPR011257">
    <property type="entry name" value="DNA_glycosylase"/>
</dbReference>
<gene>
    <name evidence="1" type="ORF">EF807_07510</name>
</gene>